<dbReference type="GO" id="GO:0003677">
    <property type="term" value="F:DNA binding"/>
    <property type="evidence" value="ECO:0007669"/>
    <property type="project" value="InterPro"/>
</dbReference>
<reference evidence="3 4" key="1">
    <citation type="submission" date="2016-01" db="EMBL/GenBank/DDBJ databases">
        <authorList>
            <consortium name="TB Trials Study Group"/>
            <person name="Sutton G."/>
            <person name="Brinkac L."/>
            <person name="Sanka R."/>
            <person name="Adams M."/>
            <person name="Lau E.L."/>
            <person name="Macaden R."/>
            <person name="Grewal H.M.S."/>
        </authorList>
    </citation>
    <scope>NUCLEOTIDE SEQUENCE [LARGE SCALE GENOMIC DNA]</scope>
    <source>
        <strain evidence="3 4">IS-1744</strain>
    </source>
</reference>
<evidence type="ECO:0000259" key="2">
    <source>
        <dbReference type="PROSITE" id="PS50943"/>
    </source>
</evidence>
<dbReference type="PROSITE" id="PS50943">
    <property type="entry name" value="HTH_CROC1"/>
    <property type="match status" value="1"/>
</dbReference>
<dbReference type="EMBL" id="LQIR01000027">
    <property type="protein sequence ID" value="KUI13608.1"/>
    <property type="molecule type" value="Genomic_DNA"/>
</dbReference>
<keyword evidence="4" id="KW-1185">Reference proteome</keyword>
<sequence length="164" mass="17973">MSAQQVADETERLRYPITRSQIANYESGRKQSLDIAELMTIAAALEVPPLSLILGGHPDREIEFLPGQMATTAAALAWFTGDDAYDPNTVPAQAGSASPLALILDLTRQRAATHRELEQAKATFELLGNADDSRRIKHIADLTNRIARTDDLIDTTTEEWAADE</sequence>
<protein>
    <recommendedName>
        <fullName evidence="2">HTH cro/C1-type domain-containing protein</fullName>
    </recommendedName>
</protein>
<keyword evidence="1" id="KW-0175">Coiled coil</keyword>
<name>A0A101A4P4_9MYCO</name>
<dbReference type="Proteomes" id="UP000053707">
    <property type="component" value="Unassembled WGS sequence"/>
</dbReference>
<evidence type="ECO:0000256" key="1">
    <source>
        <dbReference type="SAM" id="Coils"/>
    </source>
</evidence>
<dbReference type="AlphaFoldDB" id="A0A101A4P4"/>
<proteinExistence type="predicted"/>
<gene>
    <name evidence="3" type="ORF">AU192_04185</name>
</gene>
<dbReference type="Gene3D" id="1.10.260.40">
    <property type="entry name" value="lambda repressor-like DNA-binding domains"/>
    <property type="match status" value="1"/>
</dbReference>
<dbReference type="InterPro" id="IPR010982">
    <property type="entry name" value="Lambda_DNA-bd_dom_sf"/>
</dbReference>
<dbReference type="Pfam" id="PF01381">
    <property type="entry name" value="HTH_3"/>
    <property type="match status" value="1"/>
</dbReference>
<evidence type="ECO:0000313" key="4">
    <source>
        <dbReference type="Proteomes" id="UP000053707"/>
    </source>
</evidence>
<evidence type="ECO:0000313" key="3">
    <source>
        <dbReference type="EMBL" id="KUI13608.1"/>
    </source>
</evidence>
<comment type="caution">
    <text evidence="3">The sequence shown here is derived from an EMBL/GenBank/DDBJ whole genome shotgun (WGS) entry which is preliminary data.</text>
</comment>
<feature type="domain" description="HTH cro/C1-type" evidence="2">
    <location>
        <begin position="17"/>
        <end position="52"/>
    </location>
</feature>
<organism evidence="3 4">
    <name type="scientific">Mycobacterium lehmannii</name>
    <dbReference type="NCBI Taxonomy" id="2048550"/>
    <lineage>
        <taxon>Bacteria</taxon>
        <taxon>Bacillati</taxon>
        <taxon>Actinomycetota</taxon>
        <taxon>Actinomycetes</taxon>
        <taxon>Mycobacteriales</taxon>
        <taxon>Mycobacteriaceae</taxon>
        <taxon>Mycobacterium</taxon>
    </lineage>
</organism>
<dbReference type="InterPro" id="IPR001387">
    <property type="entry name" value="Cro/C1-type_HTH"/>
</dbReference>
<feature type="coiled-coil region" evidence="1">
    <location>
        <begin position="103"/>
        <end position="159"/>
    </location>
</feature>
<accession>A0A101A4P4</accession>
<dbReference type="CDD" id="cd00093">
    <property type="entry name" value="HTH_XRE"/>
    <property type="match status" value="1"/>
</dbReference>